<feature type="region of interest" description="Disordered" evidence="2">
    <location>
        <begin position="48"/>
        <end position="70"/>
    </location>
</feature>
<comment type="caution">
    <text evidence="3">The sequence shown here is derived from an EMBL/GenBank/DDBJ whole genome shotgun (WGS) entry which is preliminary data.</text>
</comment>
<organism evidence="3 4">
    <name type="scientific">Penaeus vannamei</name>
    <name type="common">Whiteleg shrimp</name>
    <name type="synonym">Litopenaeus vannamei</name>
    <dbReference type="NCBI Taxonomy" id="6689"/>
    <lineage>
        <taxon>Eukaryota</taxon>
        <taxon>Metazoa</taxon>
        <taxon>Ecdysozoa</taxon>
        <taxon>Arthropoda</taxon>
        <taxon>Crustacea</taxon>
        <taxon>Multicrustacea</taxon>
        <taxon>Malacostraca</taxon>
        <taxon>Eumalacostraca</taxon>
        <taxon>Eucarida</taxon>
        <taxon>Decapoda</taxon>
        <taxon>Dendrobranchiata</taxon>
        <taxon>Penaeoidea</taxon>
        <taxon>Penaeidae</taxon>
        <taxon>Penaeus</taxon>
    </lineage>
</organism>
<dbReference type="GO" id="GO:0005634">
    <property type="term" value="C:nucleus"/>
    <property type="evidence" value="ECO:0007669"/>
    <property type="project" value="TreeGrafter"/>
</dbReference>
<dbReference type="Proteomes" id="UP000283509">
    <property type="component" value="Unassembled WGS sequence"/>
</dbReference>
<dbReference type="GO" id="GO:0006511">
    <property type="term" value="P:ubiquitin-dependent protein catabolic process"/>
    <property type="evidence" value="ECO:0007669"/>
    <property type="project" value="TreeGrafter"/>
</dbReference>
<name>A0A3R7STG2_PENVA</name>
<accession>A0A3R7STG2</accession>
<dbReference type="PANTHER" id="PTHR15439:SF0">
    <property type="entry name" value="CELL DIVISION CYCLE AND APOPTOSIS REGULATOR PROTEIN 1-RELATED"/>
    <property type="match status" value="1"/>
</dbReference>
<evidence type="ECO:0000256" key="2">
    <source>
        <dbReference type="SAM" id="MobiDB-lite"/>
    </source>
</evidence>
<dbReference type="PANTHER" id="PTHR15439">
    <property type="entry name" value="RETINOBLASTOMA-BINDING PROTEIN 6"/>
    <property type="match status" value="1"/>
</dbReference>
<feature type="compositionally biased region" description="Basic and acidic residues" evidence="2">
    <location>
        <begin position="676"/>
        <end position="701"/>
    </location>
</feature>
<dbReference type="GO" id="GO:0006397">
    <property type="term" value="P:mRNA processing"/>
    <property type="evidence" value="ECO:0007669"/>
    <property type="project" value="InterPro"/>
</dbReference>
<dbReference type="GO" id="GO:0061630">
    <property type="term" value="F:ubiquitin protein ligase activity"/>
    <property type="evidence" value="ECO:0007669"/>
    <property type="project" value="InterPro"/>
</dbReference>
<sequence>MKTCDFLNSPISFQVTRIFPLHGRVESVTADSFDDQIFSPIFGSEARRNGDGISQGKLEDGGGNGGEIGRGTAIDQKENGSERAAIFNKENGVNAGIPAGTILKRVRRQDYNYDYGDYNYDGDYYGEDNYGDYYGEDYYNYDDNTGDETITEAPDGETDTEAPDDYETGDQNTNGDEYYEYYYDDGTNTDEQNGNGNGDTTEDPDAAPTINGDGVVDVPIVFPPTFSTLPPPTGISAVGGPGFSTNSVPPGVQIVTLPNGQVAVQIPEDLKWRDVKDTFTDKQTRKTWRQIFNSVKTLRQQERAAALSGFSASHVTSPTDFQVPSDVTLAAVKQSASSMSIGELRNLKARLRELQRQSRRSRDTIRLRVPASLTGAPSGVTVVASPNGEQIVTIPSDLLWPDVKDSFDTSLERKMWKQVFSARNKAKADLRGDNIEMRKSLRYINDVLSERLANGGGNGKGKKNKNNKKKKKKKKKKKNKKNKNKKNKKDKKKNKKNKGKKKKKETKKERRLRKKEMRQEKRKKERQRQRKKGVDLFPPDDGKKKKKKKNKNNDAQMEEAKGRKEGKAKEKKSEGKGKWVKKKKAKERKEERKEARKADRQKLKKRRKQEKKEEKKNKELKIAKKENKEGKKKEKGTSEGKGKWVKVRKEEAKERKEERKEARKAERQKLKKIRKQEKEKEGLKNKELKKTNKQERKEERKKERKKKKKKKQKKNENTNINSFFGSFSSSSLNNNNKNTFFASYNHSEASITEVKPEGFPLSLGS</sequence>
<feature type="compositionally biased region" description="Basic and acidic residues" evidence="2">
    <location>
        <begin position="610"/>
        <end position="668"/>
    </location>
</feature>
<feature type="coiled-coil region" evidence="1">
    <location>
        <begin position="337"/>
        <end position="364"/>
    </location>
</feature>
<keyword evidence="1" id="KW-0175">Coiled coil</keyword>
<evidence type="ECO:0000313" key="4">
    <source>
        <dbReference type="Proteomes" id="UP000283509"/>
    </source>
</evidence>
<feature type="region of interest" description="Disordered" evidence="2">
    <location>
        <begin position="141"/>
        <end position="211"/>
    </location>
</feature>
<protein>
    <submittedName>
        <fullName evidence="3">Uncharacterized protein</fullName>
    </submittedName>
</protein>
<feature type="compositionally biased region" description="Acidic residues" evidence="2">
    <location>
        <begin position="144"/>
        <end position="168"/>
    </location>
</feature>
<feature type="compositionally biased region" description="Low complexity" evidence="2">
    <location>
        <begin position="717"/>
        <end position="736"/>
    </location>
</feature>
<feature type="region of interest" description="Disordered" evidence="2">
    <location>
        <begin position="451"/>
        <end position="736"/>
    </location>
</feature>
<dbReference type="GO" id="GO:0016567">
    <property type="term" value="P:protein ubiquitination"/>
    <property type="evidence" value="ECO:0007669"/>
    <property type="project" value="InterPro"/>
</dbReference>
<feature type="compositionally biased region" description="Basic and acidic residues" evidence="2">
    <location>
        <begin position="587"/>
        <end position="601"/>
    </location>
</feature>
<feature type="compositionally biased region" description="Basic residues" evidence="2">
    <location>
        <begin position="702"/>
        <end position="713"/>
    </location>
</feature>
<keyword evidence="4" id="KW-1185">Reference proteome</keyword>
<dbReference type="AlphaFoldDB" id="A0A3R7STG2"/>
<feature type="compositionally biased region" description="Basic residues" evidence="2">
    <location>
        <begin position="460"/>
        <end position="531"/>
    </location>
</feature>
<dbReference type="InterPro" id="IPR033489">
    <property type="entry name" value="RBBP6"/>
</dbReference>
<evidence type="ECO:0000256" key="1">
    <source>
        <dbReference type="SAM" id="Coils"/>
    </source>
</evidence>
<evidence type="ECO:0000313" key="3">
    <source>
        <dbReference type="EMBL" id="ROT74275.1"/>
    </source>
</evidence>
<dbReference type="EMBL" id="QCYY01001915">
    <property type="protein sequence ID" value="ROT74275.1"/>
    <property type="molecule type" value="Genomic_DNA"/>
</dbReference>
<feature type="compositionally biased region" description="Basic and acidic residues" evidence="2">
    <location>
        <begin position="558"/>
        <end position="577"/>
    </location>
</feature>
<reference evidence="3 4" key="2">
    <citation type="submission" date="2019-01" db="EMBL/GenBank/DDBJ databases">
        <title>The decoding of complex shrimp genome reveals the adaptation for benthos swimmer, frequently molting mechanism and breeding impact on genome.</title>
        <authorList>
            <person name="Sun Y."/>
            <person name="Gao Y."/>
            <person name="Yu Y."/>
        </authorList>
    </citation>
    <scope>NUCLEOTIDE SEQUENCE [LARGE SCALE GENOMIC DNA]</scope>
    <source>
        <tissue evidence="3">Muscle</tissue>
    </source>
</reference>
<gene>
    <name evidence="3" type="ORF">C7M84_007208</name>
</gene>
<reference evidence="3 4" key="1">
    <citation type="submission" date="2018-04" db="EMBL/GenBank/DDBJ databases">
        <authorList>
            <person name="Zhang X."/>
            <person name="Yuan J."/>
            <person name="Li F."/>
            <person name="Xiang J."/>
        </authorList>
    </citation>
    <scope>NUCLEOTIDE SEQUENCE [LARGE SCALE GENOMIC DNA]</scope>
    <source>
        <tissue evidence="3">Muscle</tissue>
    </source>
</reference>
<proteinExistence type="predicted"/>